<feature type="region of interest" description="Disordered" evidence="9">
    <location>
        <begin position="311"/>
        <end position="360"/>
    </location>
</feature>
<dbReference type="Proteomes" id="UP000735302">
    <property type="component" value="Unassembled WGS sequence"/>
</dbReference>
<keyword evidence="2" id="KW-0809">Transit peptide</keyword>
<keyword evidence="5" id="KW-0687">Ribonucleoprotein</keyword>
<organism evidence="11 12">
    <name type="scientific">Plakobranchus ocellatus</name>
    <dbReference type="NCBI Taxonomy" id="259542"/>
    <lineage>
        <taxon>Eukaryota</taxon>
        <taxon>Metazoa</taxon>
        <taxon>Spiralia</taxon>
        <taxon>Lophotrochozoa</taxon>
        <taxon>Mollusca</taxon>
        <taxon>Gastropoda</taxon>
        <taxon>Heterobranchia</taxon>
        <taxon>Euthyneura</taxon>
        <taxon>Panpulmonata</taxon>
        <taxon>Sacoglossa</taxon>
        <taxon>Placobranchoidea</taxon>
        <taxon>Plakobranchidae</taxon>
        <taxon>Plakobranchus</taxon>
    </lineage>
</organism>
<feature type="compositionally biased region" description="Basic and acidic residues" evidence="9">
    <location>
        <begin position="325"/>
        <end position="335"/>
    </location>
</feature>
<comment type="caution">
    <text evidence="11">The sequence shown here is derived from an EMBL/GenBank/DDBJ whole genome shotgun (WGS) entry which is preliminary data.</text>
</comment>
<comment type="subcellular location">
    <subcellularLocation>
        <location evidence="1">Mitochondrion</location>
    </subcellularLocation>
</comment>
<sequence length="360" mass="41901">MAALLSKTLANQTQRIITKQLPLFAVGSSEVIIDLKQPCRGLPTSKHWNPKWRLLRKKKFMKIDLPTFVQLKKDRKDEDRTPDEIRKDMKKEGRLPPRTFQELPLNFSCTRSLIDEYKPPEGDGRQSLLSSKLLSESVSKMMKGPKSIKHVRKLKKYEDFQETEFAQEAQDIYVEAQTLLQDVYKNQDRLHELVTEKAFPEMVHGLETKTMRWSITETVEPAKVVHIRTEEVLTSDNLFAQVTVRMHTKQILAIYDRFGRLMYGDPNLPKSVVEYVIFEKWISDTYGRWRIHGKLIPDWMGPRDSLLKTYRVPTFDPLPPEEPDDKDKTLKKRDVESDDDVDAKDEDDKDSKSGPRLATA</sequence>
<evidence type="ECO:0000256" key="8">
    <source>
        <dbReference type="ARBA" id="ARBA00043031"/>
    </source>
</evidence>
<reference evidence="11 12" key="1">
    <citation type="journal article" date="2021" name="Elife">
        <title>Chloroplast acquisition without the gene transfer in kleptoplastic sea slugs, Plakobranchus ocellatus.</title>
        <authorList>
            <person name="Maeda T."/>
            <person name="Takahashi S."/>
            <person name="Yoshida T."/>
            <person name="Shimamura S."/>
            <person name="Takaki Y."/>
            <person name="Nagai Y."/>
            <person name="Toyoda A."/>
            <person name="Suzuki Y."/>
            <person name="Arimoto A."/>
            <person name="Ishii H."/>
            <person name="Satoh N."/>
            <person name="Nishiyama T."/>
            <person name="Hasebe M."/>
            <person name="Maruyama T."/>
            <person name="Minagawa J."/>
            <person name="Obokata J."/>
            <person name="Shigenobu S."/>
        </authorList>
    </citation>
    <scope>NUCLEOTIDE SEQUENCE [LARGE SCALE GENOMIC DNA]</scope>
</reference>
<evidence type="ECO:0000256" key="9">
    <source>
        <dbReference type="SAM" id="MobiDB-lite"/>
    </source>
</evidence>
<dbReference type="SMART" id="SM00978">
    <property type="entry name" value="Tim44"/>
    <property type="match status" value="1"/>
</dbReference>
<evidence type="ECO:0000256" key="5">
    <source>
        <dbReference type="ARBA" id="ARBA00023274"/>
    </source>
</evidence>
<dbReference type="InterPro" id="IPR032710">
    <property type="entry name" value="NTF2-like_dom_sf"/>
</dbReference>
<dbReference type="InterPro" id="IPR007379">
    <property type="entry name" value="Tim44-like_dom"/>
</dbReference>
<keyword evidence="3 11" id="KW-0689">Ribosomal protein</keyword>
<evidence type="ECO:0000256" key="1">
    <source>
        <dbReference type="ARBA" id="ARBA00004173"/>
    </source>
</evidence>
<dbReference type="PANTHER" id="PTHR28554:SF1">
    <property type="entry name" value="LARGE RIBOSOMAL SUBUNIT PROTEIN ML45"/>
    <property type="match status" value="1"/>
</dbReference>
<dbReference type="GO" id="GO:0005739">
    <property type="term" value="C:mitochondrion"/>
    <property type="evidence" value="ECO:0007669"/>
    <property type="project" value="UniProtKB-SubCell"/>
</dbReference>
<keyword evidence="4" id="KW-0496">Mitochondrion</keyword>
<name>A0AAV4DVM3_9GAST</name>
<dbReference type="FunFam" id="3.10.450.240:FF:000003">
    <property type="entry name" value="39S ribosomal protein L45, mitochondrial"/>
    <property type="match status" value="1"/>
</dbReference>
<feature type="domain" description="Tim44-like" evidence="10">
    <location>
        <begin position="147"/>
        <end position="296"/>
    </location>
</feature>
<dbReference type="EMBL" id="BLXT01008388">
    <property type="protein sequence ID" value="GFO48372.1"/>
    <property type="molecule type" value="Genomic_DNA"/>
</dbReference>
<evidence type="ECO:0000313" key="12">
    <source>
        <dbReference type="Proteomes" id="UP000735302"/>
    </source>
</evidence>
<proteinExistence type="inferred from homology"/>
<evidence type="ECO:0000259" key="10">
    <source>
        <dbReference type="SMART" id="SM00978"/>
    </source>
</evidence>
<dbReference type="AlphaFoldDB" id="A0AAV4DVM3"/>
<evidence type="ECO:0000256" key="4">
    <source>
        <dbReference type="ARBA" id="ARBA00023128"/>
    </source>
</evidence>
<evidence type="ECO:0000256" key="2">
    <source>
        <dbReference type="ARBA" id="ARBA00022946"/>
    </source>
</evidence>
<dbReference type="Gene3D" id="3.10.450.240">
    <property type="match status" value="1"/>
</dbReference>
<dbReference type="SUPFAM" id="SSF54427">
    <property type="entry name" value="NTF2-like"/>
    <property type="match status" value="1"/>
</dbReference>
<evidence type="ECO:0000256" key="6">
    <source>
        <dbReference type="ARBA" id="ARBA00038073"/>
    </source>
</evidence>
<comment type="similarity">
    <text evidence="6">Belongs to the mitochondrion-specific ribosomal protein mL45 family.</text>
</comment>
<evidence type="ECO:0000313" key="11">
    <source>
        <dbReference type="EMBL" id="GFO48372.1"/>
    </source>
</evidence>
<dbReference type="PANTHER" id="PTHR28554">
    <property type="entry name" value="39S RIBOSOMAL PROTEIN L45, MITOCHONDRIAL"/>
    <property type="match status" value="1"/>
</dbReference>
<protein>
    <recommendedName>
        <fullName evidence="7">Large ribosomal subunit protein mL45</fullName>
    </recommendedName>
    <alternativeName>
        <fullName evidence="8">39S ribosomal protein L45, mitochondrial</fullName>
    </alternativeName>
</protein>
<keyword evidence="12" id="KW-1185">Reference proteome</keyword>
<dbReference type="GO" id="GO:1990904">
    <property type="term" value="C:ribonucleoprotein complex"/>
    <property type="evidence" value="ECO:0007669"/>
    <property type="project" value="UniProtKB-KW"/>
</dbReference>
<evidence type="ECO:0000256" key="3">
    <source>
        <dbReference type="ARBA" id="ARBA00022980"/>
    </source>
</evidence>
<feature type="compositionally biased region" description="Acidic residues" evidence="9">
    <location>
        <begin position="336"/>
        <end position="348"/>
    </location>
</feature>
<accession>A0AAV4DVM3</accession>
<evidence type="ECO:0000256" key="7">
    <source>
        <dbReference type="ARBA" id="ARBA00039448"/>
    </source>
</evidence>
<dbReference type="GO" id="GO:0005840">
    <property type="term" value="C:ribosome"/>
    <property type="evidence" value="ECO:0007669"/>
    <property type="project" value="UniProtKB-KW"/>
</dbReference>
<dbReference type="InterPro" id="IPR051975">
    <property type="entry name" value="mtLSU_mL45"/>
</dbReference>
<gene>
    <name evidence="11" type="ORF">PoB_007487700</name>
</gene>
<dbReference type="Pfam" id="PF04280">
    <property type="entry name" value="Tim44"/>
    <property type="match status" value="1"/>
</dbReference>